<evidence type="ECO:0000313" key="9">
    <source>
        <dbReference type="Proteomes" id="UP000236311"/>
    </source>
</evidence>
<dbReference type="Pfam" id="PF07690">
    <property type="entry name" value="MFS_1"/>
    <property type="match status" value="1"/>
</dbReference>
<dbReference type="SUPFAM" id="SSF103473">
    <property type="entry name" value="MFS general substrate transporter"/>
    <property type="match status" value="1"/>
</dbReference>
<dbReference type="OrthoDB" id="9763297at2"/>
<keyword evidence="6 7" id="KW-0472">Membrane</keyword>
<feature type="transmembrane region" description="Helical" evidence="7">
    <location>
        <begin position="261"/>
        <end position="281"/>
    </location>
</feature>
<feature type="transmembrane region" description="Helical" evidence="7">
    <location>
        <begin position="78"/>
        <end position="95"/>
    </location>
</feature>
<keyword evidence="3" id="KW-1003">Cell membrane</keyword>
<keyword evidence="4 7" id="KW-0812">Transmembrane</keyword>
<dbReference type="PANTHER" id="PTHR43266:SF10">
    <property type="entry name" value="BACILYSIN EXPORTER BACE-RELATED"/>
    <property type="match status" value="1"/>
</dbReference>
<keyword evidence="2" id="KW-0813">Transport</keyword>
<dbReference type="InterPro" id="IPR011701">
    <property type="entry name" value="MFS"/>
</dbReference>
<keyword evidence="9" id="KW-1185">Reference proteome</keyword>
<dbReference type="Gene3D" id="1.20.1250.20">
    <property type="entry name" value="MFS general substrate transporter like domains"/>
    <property type="match status" value="1"/>
</dbReference>
<dbReference type="Proteomes" id="UP000236311">
    <property type="component" value="Unassembled WGS sequence"/>
</dbReference>
<comment type="subcellular location">
    <subcellularLocation>
        <location evidence="1">Cell membrane</location>
        <topology evidence="1">Multi-pass membrane protein</topology>
    </subcellularLocation>
</comment>
<sequence length="432" mass="47422">MKKEYKQLKPYLILWSTQAFSALGSGMTGYALVLWLYLRSGSALKTALLSVCSYAPYIIMSIFAGALSDRWNKKRTMLFCDLIAAVSTMTVFVLIRTDSLEAWHLYFLNGISGLMNTVQQPASEVAATLLIPREYYQKTSGLRSFSQSLNSILTPILATALFSFAGMETVIAVDLLTFMAAFLTLWLFIEIPQEESPEDVREEKEKLLASAGKGLRWLGQNLLILKLILFLACINLVASIYNAALPAMLLSREKGGETVLGLVNTFVGIATLAGSILVTVVPKPKNRVRAICLALFVSMSTENFLLAFGNDTVVWCIGAVLGWIFVPYMNANMDVIFRSTIPGRMQGRVYACRNTLQFFSIPVGYMAGGWLVDRVFEPLMARKAEGMLTSLFGSGKGSGAAMLFGVCGVVGVLICLCFHVLLKRDSWSEAEG</sequence>
<name>A0A2K4ZAB8_9FIRM</name>
<evidence type="ECO:0000256" key="5">
    <source>
        <dbReference type="ARBA" id="ARBA00022989"/>
    </source>
</evidence>
<feature type="transmembrane region" description="Helical" evidence="7">
    <location>
        <begin position="12"/>
        <end position="38"/>
    </location>
</feature>
<accession>A0A2K4ZAB8</accession>
<feature type="transmembrane region" description="Helical" evidence="7">
    <location>
        <begin position="156"/>
        <end position="189"/>
    </location>
</feature>
<proteinExistence type="predicted"/>
<reference evidence="8 9" key="1">
    <citation type="submission" date="2018-01" db="EMBL/GenBank/DDBJ databases">
        <authorList>
            <person name="Gaut B.S."/>
            <person name="Morton B.R."/>
            <person name="Clegg M.T."/>
            <person name="Duvall M.R."/>
        </authorList>
    </citation>
    <scope>NUCLEOTIDE SEQUENCE [LARGE SCALE GENOMIC DNA]</scope>
    <source>
        <strain evidence="8">GP69</strain>
    </source>
</reference>
<evidence type="ECO:0000256" key="1">
    <source>
        <dbReference type="ARBA" id="ARBA00004651"/>
    </source>
</evidence>
<dbReference type="EMBL" id="OFSM01000001">
    <property type="protein sequence ID" value="SOY27405.1"/>
    <property type="molecule type" value="Genomic_DNA"/>
</dbReference>
<dbReference type="GO" id="GO:0022857">
    <property type="term" value="F:transmembrane transporter activity"/>
    <property type="evidence" value="ECO:0007669"/>
    <property type="project" value="InterPro"/>
</dbReference>
<feature type="transmembrane region" description="Helical" evidence="7">
    <location>
        <begin position="288"/>
        <end position="306"/>
    </location>
</feature>
<dbReference type="RefSeq" id="WP_103237540.1">
    <property type="nucleotide sequence ID" value="NZ_CANRXC010000061.1"/>
</dbReference>
<dbReference type="InterPro" id="IPR036259">
    <property type="entry name" value="MFS_trans_sf"/>
</dbReference>
<feature type="transmembrane region" description="Helical" evidence="7">
    <location>
        <begin position="44"/>
        <end position="66"/>
    </location>
</feature>
<dbReference type="GO" id="GO:0005886">
    <property type="term" value="C:plasma membrane"/>
    <property type="evidence" value="ECO:0007669"/>
    <property type="project" value="UniProtKB-SubCell"/>
</dbReference>
<protein>
    <submittedName>
        <fullName evidence="8">Enterobactin exporter EntS</fullName>
    </submittedName>
</protein>
<feature type="transmembrane region" description="Helical" evidence="7">
    <location>
        <begin position="400"/>
        <end position="422"/>
    </location>
</feature>
<organism evidence="8 9">
    <name type="scientific">Acetatifactor muris</name>
    <dbReference type="NCBI Taxonomy" id="879566"/>
    <lineage>
        <taxon>Bacteria</taxon>
        <taxon>Bacillati</taxon>
        <taxon>Bacillota</taxon>
        <taxon>Clostridia</taxon>
        <taxon>Lachnospirales</taxon>
        <taxon>Lachnospiraceae</taxon>
        <taxon>Acetatifactor</taxon>
    </lineage>
</organism>
<feature type="transmembrane region" description="Helical" evidence="7">
    <location>
        <begin position="312"/>
        <end position="329"/>
    </location>
</feature>
<keyword evidence="5 7" id="KW-1133">Transmembrane helix</keyword>
<evidence type="ECO:0000256" key="2">
    <source>
        <dbReference type="ARBA" id="ARBA00022448"/>
    </source>
</evidence>
<feature type="transmembrane region" description="Helical" evidence="7">
    <location>
        <begin position="223"/>
        <end position="241"/>
    </location>
</feature>
<dbReference type="CDD" id="cd06173">
    <property type="entry name" value="MFS_MefA_like"/>
    <property type="match status" value="1"/>
</dbReference>
<feature type="transmembrane region" description="Helical" evidence="7">
    <location>
        <begin position="350"/>
        <end position="372"/>
    </location>
</feature>
<evidence type="ECO:0000256" key="7">
    <source>
        <dbReference type="SAM" id="Phobius"/>
    </source>
</evidence>
<dbReference type="AlphaFoldDB" id="A0A2K4ZAB8"/>
<evidence type="ECO:0000256" key="4">
    <source>
        <dbReference type="ARBA" id="ARBA00022692"/>
    </source>
</evidence>
<evidence type="ECO:0000313" key="8">
    <source>
        <dbReference type="EMBL" id="SOY27405.1"/>
    </source>
</evidence>
<dbReference type="PANTHER" id="PTHR43266">
    <property type="entry name" value="MACROLIDE-EFFLUX PROTEIN"/>
    <property type="match status" value="1"/>
</dbReference>
<gene>
    <name evidence="8" type="ORF">AMURIS_00109</name>
</gene>
<evidence type="ECO:0000256" key="3">
    <source>
        <dbReference type="ARBA" id="ARBA00022475"/>
    </source>
</evidence>
<evidence type="ECO:0000256" key="6">
    <source>
        <dbReference type="ARBA" id="ARBA00023136"/>
    </source>
</evidence>